<name>A0A1J9PT28_9EURO</name>
<dbReference type="AlphaFoldDB" id="A0A1J9PT28"/>
<dbReference type="Proteomes" id="UP000182235">
    <property type="component" value="Unassembled WGS sequence"/>
</dbReference>
<evidence type="ECO:0000313" key="2">
    <source>
        <dbReference type="Proteomes" id="UP000182235"/>
    </source>
</evidence>
<accession>A0A1J9PT28</accession>
<protein>
    <submittedName>
        <fullName evidence="1">Uncharacterized protein</fullName>
    </submittedName>
</protein>
<reference evidence="1 2" key="1">
    <citation type="submission" date="2015-07" db="EMBL/GenBank/DDBJ databases">
        <title>Emmonsia species relationships and genome sequence.</title>
        <authorList>
            <consortium name="The Broad Institute Genomics Platform"/>
            <person name="Cuomo C.A."/>
            <person name="Munoz J.F."/>
            <person name="Imamovic A."/>
            <person name="Priest M.E."/>
            <person name="Young S."/>
            <person name="Clay O.K."/>
            <person name="McEwen J.G."/>
        </authorList>
    </citation>
    <scope>NUCLEOTIDE SEQUENCE [LARGE SCALE GENOMIC DNA]</scope>
    <source>
        <strain evidence="1 2">UAMH 9510</strain>
    </source>
</reference>
<comment type="caution">
    <text evidence="1">The sequence shown here is derived from an EMBL/GenBank/DDBJ whole genome shotgun (WGS) entry which is preliminary data.</text>
</comment>
<gene>
    <name evidence="1" type="ORF">AJ78_00426</name>
</gene>
<keyword evidence="2" id="KW-1185">Reference proteome</keyword>
<evidence type="ECO:0000313" key="1">
    <source>
        <dbReference type="EMBL" id="OJD19569.1"/>
    </source>
</evidence>
<proteinExistence type="predicted"/>
<organism evidence="1 2">
    <name type="scientific">Emergomyces pasteurianus Ep9510</name>
    <dbReference type="NCBI Taxonomy" id="1447872"/>
    <lineage>
        <taxon>Eukaryota</taxon>
        <taxon>Fungi</taxon>
        <taxon>Dikarya</taxon>
        <taxon>Ascomycota</taxon>
        <taxon>Pezizomycotina</taxon>
        <taxon>Eurotiomycetes</taxon>
        <taxon>Eurotiomycetidae</taxon>
        <taxon>Onygenales</taxon>
        <taxon>Ajellomycetaceae</taxon>
        <taxon>Emergomyces</taxon>
    </lineage>
</organism>
<sequence length="129" mass="14622">MDGFFIVTLRARSGLRSYTSGLSQIPDRVVRIDLNRANTYDEHHMTDKQKVLLTDENEESNGGLKDRYGIALQIVASITPLLSVHILPDFFSLQTEDVVRNGKLDATYIFKLHLMNFHGYHSSSSIPQL</sequence>
<dbReference type="VEuPathDB" id="FungiDB:AJ78_00426"/>
<dbReference type="EMBL" id="LGRN01000007">
    <property type="protein sequence ID" value="OJD19569.1"/>
    <property type="molecule type" value="Genomic_DNA"/>
</dbReference>